<dbReference type="AlphaFoldDB" id="A0A4Y7TSV2"/>
<keyword evidence="3" id="KW-0732">Signal</keyword>
<evidence type="ECO:0000313" key="5">
    <source>
        <dbReference type="Proteomes" id="UP000298030"/>
    </source>
</evidence>
<keyword evidence="2" id="KW-0472">Membrane</keyword>
<evidence type="ECO:0000313" key="4">
    <source>
        <dbReference type="EMBL" id="TEB37250.1"/>
    </source>
</evidence>
<feature type="transmembrane region" description="Helical" evidence="2">
    <location>
        <begin position="169"/>
        <end position="191"/>
    </location>
</feature>
<comment type="caution">
    <text evidence="4">The sequence shown here is derived from an EMBL/GenBank/DDBJ whole genome shotgun (WGS) entry which is preliminary data.</text>
</comment>
<evidence type="ECO:0000256" key="2">
    <source>
        <dbReference type="SAM" id="Phobius"/>
    </source>
</evidence>
<organism evidence="4 5">
    <name type="scientific">Coprinellus micaceus</name>
    <name type="common">Glistening ink-cap mushroom</name>
    <name type="synonym">Coprinus micaceus</name>
    <dbReference type="NCBI Taxonomy" id="71717"/>
    <lineage>
        <taxon>Eukaryota</taxon>
        <taxon>Fungi</taxon>
        <taxon>Dikarya</taxon>
        <taxon>Basidiomycota</taxon>
        <taxon>Agaricomycotina</taxon>
        <taxon>Agaricomycetes</taxon>
        <taxon>Agaricomycetidae</taxon>
        <taxon>Agaricales</taxon>
        <taxon>Agaricineae</taxon>
        <taxon>Psathyrellaceae</taxon>
        <taxon>Coprinellus</taxon>
    </lineage>
</organism>
<sequence>MILVPALVALVRLVLSGVAAQGTNVTGCISEYEWTIDAAGHTPCWTAAQLYIPCGIGNKFLQAIPPDTVYLGPNSTHQDECGCSSAVYILTSACGACQSRPWVNYVSWARECPEQMKSIGYPKDVPIRVTIPEWARMNVSELAGQNFDPAKARMEAIASRGIRSGKLKAGAIAGGVLAFLTALGILIVWLIRRKRARIARLGELRARSLDLAELDHLYHDSERTAAGFLAAKGGCGNHPRRKGRTLSVSMVRGRSWHLLESSDRQLSVSSGGHGHGQAYVLIIPEHNTVTPGMREVATRGQPMSVDVPPPSYQSHTGRLSIDSLSPPHSLSQGFFDPQGVCQSPVGM</sequence>
<accession>A0A4Y7TSV2</accession>
<evidence type="ECO:0000256" key="1">
    <source>
        <dbReference type="SAM" id="MobiDB-lite"/>
    </source>
</evidence>
<dbReference type="STRING" id="71717.A0A4Y7TSV2"/>
<gene>
    <name evidence="4" type="ORF">FA13DRAFT_1726336</name>
</gene>
<dbReference type="Proteomes" id="UP000298030">
    <property type="component" value="Unassembled WGS sequence"/>
</dbReference>
<feature type="region of interest" description="Disordered" evidence="1">
    <location>
        <begin position="325"/>
        <end position="347"/>
    </location>
</feature>
<keyword evidence="5" id="KW-1185">Reference proteome</keyword>
<dbReference type="OrthoDB" id="2576311at2759"/>
<feature type="chain" id="PRO_5021305915" description="Transmembrane protein" evidence="3">
    <location>
        <begin position="21"/>
        <end position="347"/>
    </location>
</feature>
<name>A0A4Y7TSV2_COPMI</name>
<keyword evidence="2" id="KW-1133">Transmembrane helix</keyword>
<feature type="signal peptide" evidence="3">
    <location>
        <begin position="1"/>
        <end position="20"/>
    </location>
</feature>
<protein>
    <recommendedName>
        <fullName evidence="6">Transmembrane protein</fullName>
    </recommendedName>
</protein>
<evidence type="ECO:0008006" key="6">
    <source>
        <dbReference type="Google" id="ProtNLM"/>
    </source>
</evidence>
<reference evidence="4 5" key="1">
    <citation type="journal article" date="2019" name="Nat. Ecol. Evol.">
        <title>Megaphylogeny resolves global patterns of mushroom evolution.</title>
        <authorList>
            <person name="Varga T."/>
            <person name="Krizsan K."/>
            <person name="Foldi C."/>
            <person name="Dima B."/>
            <person name="Sanchez-Garcia M."/>
            <person name="Sanchez-Ramirez S."/>
            <person name="Szollosi G.J."/>
            <person name="Szarkandi J.G."/>
            <person name="Papp V."/>
            <person name="Albert L."/>
            <person name="Andreopoulos W."/>
            <person name="Angelini C."/>
            <person name="Antonin V."/>
            <person name="Barry K.W."/>
            <person name="Bougher N.L."/>
            <person name="Buchanan P."/>
            <person name="Buyck B."/>
            <person name="Bense V."/>
            <person name="Catcheside P."/>
            <person name="Chovatia M."/>
            <person name="Cooper J."/>
            <person name="Damon W."/>
            <person name="Desjardin D."/>
            <person name="Finy P."/>
            <person name="Geml J."/>
            <person name="Haridas S."/>
            <person name="Hughes K."/>
            <person name="Justo A."/>
            <person name="Karasinski D."/>
            <person name="Kautmanova I."/>
            <person name="Kiss B."/>
            <person name="Kocsube S."/>
            <person name="Kotiranta H."/>
            <person name="LaButti K.M."/>
            <person name="Lechner B.E."/>
            <person name="Liimatainen K."/>
            <person name="Lipzen A."/>
            <person name="Lukacs Z."/>
            <person name="Mihaltcheva S."/>
            <person name="Morgado L.N."/>
            <person name="Niskanen T."/>
            <person name="Noordeloos M.E."/>
            <person name="Ohm R.A."/>
            <person name="Ortiz-Santana B."/>
            <person name="Ovrebo C."/>
            <person name="Racz N."/>
            <person name="Riley R."/>
            <person name="Savchenko A."/>
            <person name="Shiryaev A."/>
            <person name="Soop K."/>
            <person name="Spirin V."/>
            <person name="Szebenyi C."/>
            <person name="Tomsovsky M."/>
            <person name="Tulloss R.E."/>
            <person name="Uehling J."/>
            <person name="Grigoriev I.V."/>
            <person name="Vagvolgyi C."/>
            <person name="Papp T."/>
            <person name="Martin F.M."/>
            <person name="Miettinen O."/>
            <person name="Hibbett D.S."/>
            <person name="Nagy L.G."/>
        </authorList>
    </citation>
    <scope>NUCLEOTIDE SEQUENCE [LARGE SCALE GENOMIC DNA]</scope>
    <source>
        <strain evidence="4 5">FP101781</strain>
    </source>
</reference>
<evidence type="ECO:0000256" key="3">
    <source>
        <dbReference type="SAM" id="SignalP"/>
    </source>
</evidence>
<keyword evidence="2" id="KW-0812">Transmembrane</keyword>
<dbReference type="EMBL" id="QPFP01000004">
    <property type="protein sequence ID" value="TEB37250.1"/>
    <property type="molecule type" value="Genomic_DNA"/>
</dbReference>
<proteinExistence type="predicted"/>